<dbReference type="RefSeq" id="YP_009407937.1">
    <property type="nucleotide sequence ID" value="NC_035455.1"/>
</dbReference>
<dbReference type="PROSITE" id="PS50507">
    <property type="entry name" value="RDRP_SSRNA_POS"/>
    <property type="match status" value="1"/>
</dbReference>
<evidence type="ECO:0000259" key="11">
    <source>
        <dbReference type="PROSITE" id="PS51218"/>
    </source>
</evidence>
<keyword evidence="5" id="KW-0547">Nucleotide-binding</keyword>
<gene>
    <name evidence="12" type="primary">ORF5</name>
</gene>
<evidence type="ECO:0000256" key="5">
    <source>
        <dbReference type="ARBA" id="ARBA00022741"/>
    </source>
</evidence>
<accession>A0A220QTF0</accession>
<reference evidence="13" key="1">
    <citation type="submission" date="2017-05" db="EMBL/GenBank/DDBJ databases">
        <title>Polycipiviridae: a proposed new family of polycistronic picorna-like RNA viruses.</title>
        <authorList>
            <person name="Olendraite I."/>
            <person name="Lukhovitskaya N.I."/>
            <person name="Porter S.D."/>
            <person name="Valles S.M."/>
            <person name="Firth A.E."/>
        </authorList>
    </citation>
    <scope>NUCLEOTIDE SEQUENCE [LARGE SCALE GENOMIC DNA]</scope>
</reference>
<dbReference type="InterPro" id="IPR001205">
    <property type="entry name" value="RNA-dir_pol_C"/>
</dbReference>
<keyword evidence="1 12" id="KW-0696">RNA-directed RNA polymerase</keyword>
<evidence type="ECO:0000256" key="2">
    <source>
        <dbReference type="ARBA" id="ARBA00022670"/>
    </source>
</evidence>
<keyword evidence="7" id="KW-0788">Thiol protease</keyword>
<organism evidence="12 13">
    <name type="scientific">Solenopsis invicta virus 4</name>
    <dbReference type="NCBI Taxonomy" id="2018500"/>
    <lineage>
        <taxon>Viruses</taxon>
        <taxon>Riboviria</taxon>
        <taxon>Orthornavirae</taxon>
        <taxon>Pisuviricota</taxon>
        <taxon>Pisoniviricetes</taxon>
        <taxon>Picornavirales</taxon>
        <taxon>Polycipiviridae</taxon>
        <taxon>Sopolycivirus</taxon>
        <taxon>Sopolycivirus betasolenopsis</taxon>
    </lineage>
</organism>
<keyword evidence="8" id="KW-0067">ATP-binding</keyword>
<dbReference type="KEGG" id="vg:33867870"/>
<dbReference type="Proteomes" id="UP000217313">
    <property type="component" value="Segment"/>
</dbReference>
<dbReference type="InterPro" id="IPR000605">
    <property type="entry name" value="Helicase_SF3_ssDNA/RNA_vir"/>
</dbReference>
<sequence length="2297" mass="264549">MSVLAQTTVKKGTFLGRIKNEIRRTLRQEAVWTHIIPCTLLRQYEKDVNKKVLPVKGTNSGDVNFPLMDVLALFNHIDLKIHDSKIAKKLKDQPMFSTPERNITPEQELGIPVFEHFHKQGTYNMFIENYEFKHERHIARQQHKINGYFHYDKWTTFAMLVDMSLDFLAENSVKRLYQYLYDTLITHKYARIDPSGVYSFILHLTVRGIAVPTNLAVDRAWRRTWHLRSKLEQIELLKHFTSGESYPDVDGMQESYIQEIAGKLTMLRREIKLVRSTYKPDERIFNPDYVFYATFYHGIYKQMTDVQRHRAALGMTIYHYSQIKNEIKCTCSNSRIIREGILEGRIEPTICFVCNYDYDKTVYEPTMLKSAATSFMQETLAESGPAVTKIVNDTLTDPDTIANMQNMASVAAKPVIAELTSRVEELKNKTVEELKNTVEPVMAESMGTFSALNGILSFLKDTMNSVTNMIPVDLLGKIGIKIDMDTLLHVFKYYILYINTDSTFIKSCLFLLIVKQLGVFDILKKFGTTILAWMRFDKVVEESTISNVEPTGAMDWVQTIMNMFSGHLPEITICTFITLALTIVFKLAMKPNAPLSRKDHASVHSSILDGFKNIHFIGAGMFGFERIIKYLNLIGTTLTKWISKYIFGSETDERKNEKAVSIWYGKLQYFKTEAGRAAIRVSEKTMKMAEQIQPEGLAFIHGVASDPKFLSRESAQLVQRSQKDASDLASFCYRIRAMSNFQPAMFHIQFVGDAGVGKSKLTEEIIQRLHKELYPPDQKLSYYSYNPNIDHFDGYQQQKFMIIDDLFRYNEPKHMSLLIGLVTNTPVMLPMAHLEEKGIQLNSDILVSSTNVPYPEAKDLFCMEAVHRRRHVLVEVYVNDRSVMDEANSKFDGEKYKKSIYGQKGIPSTEFPHLRFNLLKPVVKPTEDMIRQTTLEEEETYFANLNYYQRLNRTHNFTENEYYSRAEMAPSGVSFPCKDWTFEQLIKNIAGRYASLRKHEGKLSLKEKFSQVMDSFTEIDAIQHQTNQTNSNYSLDTTLPLVAKQYLNMTYAYGCDDPLGERIYLKENNTDKTQLGKLSEIPELDDVELFETELKTLINDEEQPTMKTEDTESIYMDSETRLDYLDLLSEYIAKYNPQGHTLTKIQSLIRSFETNHDVEDLSFEEKELLDEILDDMDSGCNWDLQKEIATERLAEHHDNYRSEIAKKAEAQRKLYEEEMKNKDSTSEWITYKKQKRFIIHIKDTYQNELDALSCQASTSAGTNGTVVEPLIDPIHFAKSLIFKERIDKLQKAGKLKPILARKIQKFLQEADNPKSCTMIPRSNHFSQKMQGTQTVIPRSWFKRMIKVEGNWVLDVTDLYFEDDSTESATFKSKHAITQLLLSQLSFTLAMQQFAMFTRVQQDFLVKHNHWILKYLPDITGSSWRGIVKKIFEKIKNVTMTYLFSPLQYFWNAISAPNSPYLKIIQHTMMFVVGIMCIKQVSTLLKGKDEPTSKVMHRVAAKSVPRGGKFQPTAAFPTQNTDAQLCQVYLDRNIRFIELVDKSGIPIKCHAIHIEQFLLVNRHMVERVGKEMVEINFCPTPRHTDRWSFLINEDNIYKAPRSDAAIIFCRRFPMAKDISRHFITEADYEHLDTSLEMISLSRYEEEAMIEIRTGGVIEQDLFLSNEDLGISSHLCRALRVAGQTITGKSGAMLIVPNKASGHRNILGIQAWRLKSYTKPEIYYQIITSEMLEDMKSKVVAKSNYPYISQTGPVIVEPTGTSKSEYLVEHHVEICGSVPADKVVGKVGKTSFRKTPIAMLMERDGCKSDRVPAALNEHDRRLNVKEHPLKNSINKCGRGIVGPFDIELLTRASQDLAYWFKDRLDKKKFRTDLSFEECVTGVREEGSNPIDCRASPGIPYIWDKYPGKLPGKKSMIQINEEGNTEIIDPEYPPKFEKFFESLQKGVIPPHTSYDFPKDELRPEAKALGDPIAGTPPKTRSVTCMSLDIILAWRRVTCDLFASLHRAARGNFPFAPGMNPEGPDWGRLFNWLNVFPHIVDFDVSNWDGHMTADLMMAVADMLCIMLGISPHSPAAKVIYAIVTEVIFGHVQFEDLVYHKLRGLISGFPGTAETNTLAHILLFYYFYLYLARINNLTHLMNIHTFMRYVHAIFYGDDVQASISEFIISWFNGQTIAWAYEQHGYPVTDAAKGKEIQKSKNIMDSQFLKSSFNPISPARIDRKLDINVVYDMFYWVRAKEHPREQFLSNVHDAFRVLHGHGLETYEAVRNQFNGWMREIGEEPFSVYWHDFERSHIENYYAE</sequence>
<dbReference type="Pfam" id="PF00910">
    <property type="entry name" value="RNA_helicase"/>
    <property type="match status" value="1"/>
</dbReference>
<evidence type="ECO:0000256" key="1">
    <source>
        <dbReference type="ARBA" id="ARBA00022484"/>
    </source>
</evidence>
<evidence type="ECO:0000256" key="6">
    <source>
        <dbReference type="ARBA" id="ARBA00022801"/>
    </source>
</evidence>
<protein>
    <submittedName>
        <fullName evidence="12">RNA-dependent RNA polymerase</fullName>
    </submittedName>
</protein>
<keyword evidence="9" id="KW-0693">Viral RNA replication</keyword>
<keyword evidence="6" id="KW-0378">Hydrolase</keyword>
<keyword evidence="2" id="KW-0645">Protease</keyword>
<dbReference type="SUPFAM" id="SSF56672">
    <property type="entry name" value="DNA/RNA polymerases"/>
    <property type="match status" value="1"/>
</dbReference>
<dbReference type="Pfam" id="PF00680">
    <property type="entry name" value="RdRP_1"/>
    <property type="match status" value="1"/>
</dbReference>
<dbReference type="InterPro" id="IPR014759">
    <property type="entry name" value="Helicase_SF3_ssRNA_vir"/>
</dbReference>
<evidence type="ECO:0000256" key="9">
    <source>
        <dbReference type="ARBA" id="ARBA00022953"/>
    </source>
</evidence>
<keyword evidence="3" id="KW-0808">Transferase</keyword>
<keyword evidence="13" id="KW-1185">Reference proteome</keyword>
<keyword evidence="4" id="KW-0548">Nucleotidyltransferase</keyword>
<evidence type="ECO:0000256" key="4">
    <source>
        <dbReference type="ARBA" id="ARBA00022695"/>
    </source>
</evidence>
<dbReference type="GO" id="GO:0003968">
    <property type="term" value="F:RNA-directed RNA polymerase activity"/>
    <property type="evidence" value="ECO:0007669"/>
    <property type="project" value="UniProtKB-KW"/>
</dbReference>
<dbReference type="CDD" id="cd23198">
    <property type="entry name" value="Polycipiviridae_RdRp"/>
    <property type="match status" value="1"/>
</dbReference>
<dbReference type="GO" id="GO:0003724">
    <property type="term" value="F:RNA helicase activity"/>
    <property type="evidence" value="ECO:0007669"/>
    <property type="project" value="InterPro"/>
</dbReference>
<dbReference type="InterPro" id="IPR043128">
    <property type="entry name" value="Rev_trsase/Diguanyl_cyclase"/>
</dbReference>
<dbReference type="SUPFAM" id="SSF50494">
    <property type="entry name" value="Trypsin-like serine proteases"/>
    <property type="match status" value="1"/>
</dbReference>
<dbReference type="InterPro" id="IPR007094">
    <property type="entry name" value="RNA-dir_pol_PSvirus"/>
</dbReference>
<evidence type="ECO:0000259" key="10">
    <source>
        <dbReference type="PROSITE" id="PS50507"/>
    </source>
</evidence>
<dbReference type="Gene3D" id="3.30.70.270">
    <property type="match status" value="1"/>
</dbReference>
<dbReference type="PROSITE" id="PS51218">
    <property type="entry name" value="SF3_HELICASE_2"/>
    <property type="match status" value="1"/>
</dbReference>
<feature type="domain" description="RdRp catalytic" evidence="10">
    <location>
        <begin position="2033"/>
        <end position="2166"/>
    </location>
</feature>
<dbReference type="GO" id="GO:0008234">
    <property type="term" value="F:cysteine-type peptidase activity"/>
    <property type="evidence" value="ECO:0007669"/>
    <property type="project" value="UniProtKB-KW"/>
</dbReference>
<dbReference type="GO" id="GO:0006351">
    <property type="term" value="P:DNA-templated transcription"/>
    <property type="evidence" value="ECO:0007669"/>
    <property type="project" value="InterPro"/>
</dbReference>
<feature type="domain" description="SF3 helicase" evidence="11">
    <location>
        <begin position="725"/>
        <end position="891"/>
    </location>
</feature>
<proteinExistence type="predicted"/>
<dbReference type="InterPro" id="IPR009003">
    <property type="entry name" value="Peptidase_S1_PA"/>
</dbReference>
<evidence type="ECO:0000256" key="7">
    <source>
        <dbReference type="ARBA" id="ARBA00022807"/>
    </source>
</evidence>
<name>A0A220QTF0_9VIRU</name>
<dbReference type="GO" id="GO:0003723">
    <property type="term" value="F:RNA binding"/>
    <property type="evidence" value="ECO:0007669"/>
    <property type="project" value="InterPro"/>
</dbReference>
<dbReference type="GO" id="GO:0039694">
    <property type="term" value="P:viral RNA genome replication"/>
    <property type="evidence" value="ECO:0007669"/>
    <property type="project" value="InterPro"/>
</dbReference>
<evidence type="ECO:0000256" key="3">
    <source>
        <dbReference type="ARBA" id="ARBA00022679"/>
    </source>
</evidence>
<evidence type="ECO:0000313" key="13">
    <source>
        <dbReference type="Proteomes" id="UP000217313"/>
    </source>
</evidence>
<evidence type="ECO:0000313" key="12">
    <source>
        <dbReference type="EMBL" id="ASK12194.1"/>
    </source>
</evidence>
<dbReference type="GeneID" id="33867870"/>
<dbReference type="GO" id="GO:0006508">
    <property type="term" value="P:proteolysis"/>
    <property type="evidence" value="ECO:0007669"/>
    <property type="project" value="UniProtKB-KW"/>
</dbReference>
<evidence type="ECO:0000256" key="8">
    <source>
        <dbReference type="ARBA" id="ARBA00022840"/>
    </source>
</evidence>
<dbReference type="EMBL" id="MF041808">
    <property type="protein sequence ID" value="ASK12194.1"/>
    <property type="molecule type" value="Genomic_RNA"/>
</dbReference>
<dbReference type="InterPro" id="IPR043502">
    <property type="entry name" value="DNA/RNA_pol_sf"/>
</dbReference>
<dbReference type="GO" id="GO:0005524">
    <property type="term" value="F:ATP binding"/>
    <property type="evidence" value="ECO:0007669"/>
    <property type="project" value="UniProtKB-KW"/>
</dbReference>